<proteinExistence type="predicted"/>
<dbReference type="AlphaFoldDB" id="A0AAV4I6N4"/>
<dbReference type="Proteomes" id="UP000762676">
    <property type="component" value="Unassembled WGS sequence"/>
</dbReference>
<evidence type="ECO:0000313" key="2">
    <source>
        <dbReference type="Proteomes" id="UP000762676"/>
    </source>
</evidence>
<name>A0AAV4I6N4_9GAST</name>
<evidence type="ECO:0000313" key="1">
    <source>
        <dbReference type="EMBL" id="GFS04326.1"/>
    </source>
</evidence>
<reference evidence="1 2" key="1">
    <citation type="journal article" date="2021" name="Elife">
        <title>Chloroplast acquisition without the gene transfer in kleptoplastic sea slugs, Plakobranchus ocellatus.</title>
        <authorList>
            <person name="Maeda T."/>
            <person name="Takahashi S."/>
            <person name="Yoshida T."/>
            <person name="Shimamura S."/>
            <person name="Takaki Y."/>
            <person name="Nagai Y."/>
            <person name="Toyoda A."/>
            <person name="Suzuki Y."/>
            <person name="Arimoto A."/>
            <person name="Ishii H."/>
            <person name="Satoh N."/>
            <person name="Nishiyama T."/>
            <person name="Hasebe M."/>
            <person name="Maruyama T."/>
            <person name="Minagawa J."/>
            <person name="Obokata J."/>
            <person name="Shigenobu S."/>
        </authorList>
    </citation>
    <scope>NUCLEOTIDE SEQUENCE [LARGE SCALE GENOMIC DNA]</scope>
</reference>
<gene>
    <name evidence="1" type="ORF">ElyMa_002910100</name>
</gene>
<dbReference type="EMBL" id="BMAT01006011">
    <property type="protein sequence ID" value="GFS04326.1"/>
    <property type="molecule type" value="Genomic_DNA"/>
</dbReference>
<accession>A0AAV4I6N4</accession>
<protein>
    <submittedName>
        <fullName evidence="1">Uncharacterized protein</fullName>
    </submittedName>
</protein>
<comment type="caution">
    <text evidence="1">The sequence shown here is derived from an EMBL/GenBank/DDBJ whole genome shotgun (WGS) entry which is preliminary data.</text>
</comment>
<keyword evidence="2" id="KW-1185">Reference proteome</keyword>
<sequence length="111" mass="12222">MLRHPAPCHLEKHSLYHVATTLLKISGKAVGSEASISRRRHNLRPSEPVLAAGKIFAGIDIPEFPGANFNPDTPANHLDEDRIRRACSRNLAPSIGQSMAPVTILENRRLQ</sequence>
<organism evidence="1 2">
    <name type="scientific">Elysia marginata</name>
    <dbReference type="NCBI Taxonomy" id="1093978"/>
    <lineage>
        <taxon>Eukaryota</taxon>
        <taxon>Metazoa</taxon>
        <taxon>Spiralia</taxon>
        <taxon>Lophotrochozoa</taxon>
        <taxon>Mollusca</taxon>
        <taxon>Gastropoda</taxon>
        <taxon>Heterobranchia</taxon>
        <taxon>Euthyneura</taxon>
        <taxon>Panpulmonata</taxon>
        <taxon>Sacoglossa</taxon>
        <taxon>Placobranchoidea</taxon>
        <taxon>Plakobranchidae</taxon>
        <taxon>Elysia</taxon>
    </lineage>
</organism>